<evidence type="ECO:0000313" key="9">
    <source>
        <dbReference type="Proteomes" id="UP001470230"/>
    </source>
</evidence>
<dbReference type="PROSITE" id="PS00678">
    <property type="entry name" value="WD_REPEATS_1"/>
    <property type="match status" value="1"/>
</dbReference>
<feature type="repeat" description="WD" evidence="5">
    <location>
        <begin position="300"/>
        <end position="340"/>
    </location>
</feature>
<gene>
    <name evidence="8" type="ORF">M9Y10_038726</name>
</gene>
<dbReference type="Pfam" id="PF23760">
    <property type="entry name" value="Beta-prop_DCAF12"/>
    <property type="match status" value="1"/>
</dbReference>
<dbReference type="Pfam" id="PF00400">
    <property type="entry name" value="WD40"/>
    <property type="match status" value="2"/>
</dbReference>
<feature type="domain" description="NLE" evidence="6">
    <location>
        <begin position="6"/>
        <end position="67"/>
    </location>
</feature>
<dbReference type="InterPro" id="IPR056151">
    <property type="entry name" value="Beta-prop_DCAF12"/>
</dbReference>
<feature type="repeat" description="WD" evidence="5">
    <location>
        <begin position="271"/>
        <end position="296"/>
    </location>
</feature>
<keyword evidence="3" id="KW-0677">Repeat</keyword>
<dbReference type="PROSITE" id="PS50294">
    <property type="entry name" value="WD_REPEATS_REGION"/>
    <property type="match status" value="2"/>
</dbReference>
<dbReference type="EMBL" id="JAPFFF010000006">
    <property type="protein sequence ID" value="KAK8887673.1"/>
    <property type="molecule type" value="Genomic_DNA"/>
</dbReference>
<reference evidence="8 9" key="1">
    <citation type="submission" date="2024-04" db="EMBL/GenBank/DDBJ databases">
        <title>Tritrichomonas musculus Genome.</title>
        <authorList>
            <person name="Alves-Ferreira E."/>
            <person name="Grigg M."/>
            <person name="Lorenzi H."/>
            <person name="Galac M."/>
        </authorList>
    </citation>
    <scope>NUCLEOTIDE SEQUENCE [LARGE SCALE GENOMIC DNA]</scope>
    <source>
        <strain evidence="8 9">EAF2021</strain>
    </source>
</reference>
<keyword evidence="2 5" id="KW-0853">WD repeat</keyword>
<dbReference type="PANTHER" id="PTHR19855">
    <property type="entry name" value="WD40 REPEAT PROTEIN 12, 37"/>
    <property type="match status" value="1"/>
</dbReference>
<sequence>MNTDVVRIRFITKCEKYALPPGDFEVSSALNRKGLSDALNQVFDLETPVPFDFKIGPHFLRQTLGAALRLHQISSEDVVNIEFFPAFRPPTPDNDKNVDAWISCVRFVGNSSNIIYSLYDGTVRLNDQIYAPFGTPSPVKCVSLLGDNEAVSGDIDGCVSKFDLSNPTASEKYPLSNEPIHAIATYPTLHNLFIIGCADGNVSVWSTGAKNDGTLLSAMHSDSVQSLQWVDEKTLYSASLDRTIRIWDVDQLTEKSILSSTCGILSLAVRGNLILTSHSDRSIRLWDTRAEEHRSVIAEFKSHSNWVSDVKWVNDEVFVSGGYDGAVKLWNIGTQIPLYTMAQHDEKIFTVDANEKEIVAAGDGQVIHHFSLDQSD</sequence>
<dbReference type="InterPro" id="IPR019775">
    <property type="entry name" value="WD40_repeat_CS"/>
</dbReference>
<comment type="subcellular location">
    <subcellularLocation>
        <location evidence="1">Nucleus</location>
        <location evidence="1">Nucleolus</location>
    </subcellularLocation>
</comment>
<evidence type="ECO:0000256" key="2">
    <source>
        <dbReference type="ARBA" id="ARBA00022574"/>
    </source>
</evidence>
<keyword evidence="9" id="KW-1185">Reference proteome</keyword>
<dbReference type="Pfam" id="PF08154">
    <property type="entry name" value="NLE"/>
    <property type="match status" value="1"/>
</dbReference>
<dbReference type="PRINTS" id="PR00320">
    <property type="entry name" value="GPROTEINBRPT"/>
</dbReference>
<feature type="domain" description="DDB1- and CUL4-associated factor 12 beta-propeller" evidence="7">
    <location>
        <begin position="299"/>
        <end position="351"/>
    </location>
</feature>
<feature type="repeat" description="WD" evidence="5">
    <location>
        <begin position="217"/>
        <end position="250"/>
    </location>
</feature>
<evidence type="ECO:0000259" key="6">
    <source>
        <dbReference type="Pfam" id="PF08154"/>
    </source>
</evidence>
<dbReference type="PANTHER" id="PTHR19855:SF11">
    <property type="entry name" value="RIBOSOME BIOGENESIS PROTEIN WDR12"/>
    <property type="match status" value="1"/>
</dbReference>
<accession>A0ABR2KA11</accession>
<dbReference type="PROSITE" id="PS50082">
    <property type="entry name" value="WD_REPEATS_2"/>
    <property type="match status" value="3"/>
</dbReference>
<dbReference type="SMART" id="SM00320">
    <property type="entry name" value="WD40"/>
    <property type="match status" value="7"/>
</dbReference>
<dbReference type="InterPro" id="IPR020472">
    <property type="entry name" value="WD40_PAC1"/>
</dbReference>
<dbReference type="Proteomes" id="UP001470230">
    <property type="component" value="Unassembled WGS sequence"/>
</dbReference>
<dbReference type="InterPro" id="IPR012972">
    <property type="entry name" value="NLE"/>
</dbReference>
<name>A0ABR2KA11_9EUKA</name>
<evidence type="ECO:0000259" key="7">
    <source>
        <dbReference type="Pfam" id="PF23760"/>
    </source>
</evidence>
<evidence type="ECO:0000256" key="4">
    <source>
        <dbReference type="ARBA" id="ARBA00023242"/>
    </source>
</evidence>
<evidence type="ECO:0000256" key="1">
    <source>
        <dbReference type="ARBA" id="ARBA00004604"/>
    </source>
</evidence>
<evidence type="ECO:0000256" key="3">
    <source>
        <dbReference type="ARBA" id="ARBA00022737"/>
    </source>
</evidence>
<evidence type="ECO:0000313" key="8">
    <source>
        <dbReference type="EMBL" id="KAK8887673.1"/>
    </source>
</evidence>
<comment type="caution">
    <text evidence="8">The sequence shown here is derived from an EMBL/GenBank/DDBJ whole genome shotgun (WGS) entry which is preliminary data.</text>
</comment>
<dbReference type="InterPro" id="IPR015943">
    <property type="entry name" value="WD40/YVTN_repeat-like_dom_sf"/>
</dbReference>
<keyword evidence="4" id="KW-0539">Nucleus</keyword>
<evidence type="ECO:0000256" key="5">
    <source>
        <dbReference type="PROSITE-ProRule" id="PRU00221"/>
    </source>
</evidence>
<dbReference type="SUPFAM" id="SSF50978">
    <property type="entry name" value="WD40 repeat-like"/>
    <property type="match status" value="1"/>
</dbReference>
<dbReference type="InterPro" id="IPR001680">
    <property type="entry name" value="WD40_rpt"/>
</dbReference>
<dbReference type="InterPro" id="IPR036322">
    <property type="entry name" value="WD40_repeat_dom_sf"/>
</dbReference>
<organism evidence="8 9">
    <name type="scientific">Tritrichomonas musculus</name>
    <dbReference type="NCBI Taxonomy" id="1915356"/>
    <lineage>
        <taxon>Eukaryota</taxon>
        <taxon>Metamonada</taxon>
        <taxon>Parabasalia</taxon>
        <taxon>Tritrichomonadida</taxon>
        <taxon>Tritrichomonadidae</taxon>
        <taxon>Tritrichomonas</taxon>
    </lineage>
</organism>
<dbReference type="Gene3D" id="2.130.10.10">
    <property type="entry name" value="YVTN repeat-like/Quinoprotein amine dehydrogenase"/>
    <property type="match status" value="2"/>
</dbReference>
<proteinExistence type="predicted"/>
<protein>
    <submittedName>
        <fullName evidence="8">Ribosome biogenesis protein ytm1</fullName>
    </submittedName>
</protein>